<accession>A0AAW0ERX5</accession>
<protein>
    <submittedName>
        <fullName evidence="2">Uncharacterized protein</fullName>
    </submittedName>
</protein>
<dbReference type="EMBL" id="JAECZO010000069">
    <property type="protein sequence ID" value="KAK7196129.1"/>
    <property type="molecule type" value="Genomic_DNA"/>
</dbReference>
<name>A0AAW0ERX5_9TRYP</name>
<gene>
    <name evidence="2" type="ORF">NESM_000547800</name>
</gene>
<comment type="caution">
    <text evidence="2">The sequence shown here is derived from an EMBL/GenBank/DDBJ whole genome shotgun (WGS) entry which is preliminary data.</text>
</comment>
<evidence type="ECO:0000256" key="1">
    <source>
        <dbReference type="SAM" id="MobiDB-lite"/>
    </source>
</evidence>
<dbReference type="AlphaFoldDB" id="A0AAW0ERX5"/>
<keyword evidence="3" id="KW-1185">Reference proteome</keyword>
<evidence type="ECO:0000313" key="3">
    <source>
        <dbReference type="Proteomes" id="UP001430356"/>
    </source>
</evidence>
<reference evidence="2 3" key="1">
    <citation type="journal article" date="2021" name="MBio">
        <title>A New Model Trypanosomatid, Novymonas esmeraldas: Genomic Perception of Its 'Candidatus Pandoraea novymonadis' Endosymbiont.</title>
        <authorList>
            <person name="Zakharova A."/>
            <person name="Saura A."/>
            <person name="Butenko A."/>
            <person name="Podesvova L."/>
            <person name="Warmusova S."/>
            <person name="Kostygov A.Y."/>
            <person name="Nenarokova A."/>
            <person name="Lukes J."/>
            <person name="Opperdoes F.R."/>
            <person name="Yurchenko V."/>
        </authorList>
    </citation>
    <scope>NUCLEOTIDE SEQUENCE [LARGE SCALE GENOMIC DNA]</scope>
    <source>
        <strain evidence="2 3">E262AT.01</strain>
    </source>
</reference>
<proteinExistence type="predicted"/>
<feature type="region of interest" description="Disordered" evidence="1">
    <location>
        <begin position="131"/>
        <end position="179"/>
    </location>
</feature>
<dbReference type="Proteomes" id="UP001430356">
    <property type="component" value="Unassembled WGS sequence"/>
</dbReference>
<evidence type="ECO:0000313" key="2">
    <source>
        <dbReference type="EMBL" id="KAK7196129.1"/>
    </source>
</evidence>
<organism evidence="2 3">
    <name type="scientific">Novymonas esmeraldas</name>
    <dbReference type="NCBI Taxonomy" id="1808958"/>
    <lineage>
        <taxon>Eukaryota</taxon>
        <taxon>Discoba</taxon>
        <taxon>Euglenozoa</taxon>
        <taxon>Kinetoplastea</taxon>
        <taxon>Metakinetoplastina</taxon>
        <taxon>Trypanosomatida</taxon>
        <taxon>Trypanosomatidae</taxon>
        <taxon>Novymonas</taxon>
    </lineage>
</organism>
<sequence length="446" mass="48219">MSLLVCAEDCSLADFARQHQLQPRALWLPLQAALPRRASASATVEVDRHTPMALLETATNTLLLDKRVICVRLQVANALTCEEATVTVDPRAVPPGCEVYLRWGRPGAKKLQANTRVLYLEAPAALSTSSRGSIAGVKRGAADDDDGDDEGGSAAAASSSLAQSLRGRQGRRTLAQQSAEDLQRRLAAAVAARGAPPHRHSAHILESTLASMCHRLAQPPLHFVLPHGATSLDAAGVSWARTSRRVLSRVFRAATSEERSEASKYSDGTQQVRFYFVEDVLLRRRREWVVAEQSDSAPPEVELLLGGGLLADMNAFAERGYRIVFLEHYPALHHGSRHAVEHILGPLVRLCRERCPHLTVTVLLSAMSCVTAARRQGMELSLVLPQLGLLSVFISDLNAALSPDPRTSAVVGSTDRGSPFLSGLHAAFARNASLTFVDVKELRGDP</sequence>